<feature type="transmembrane region" description="Helical" evidence="15">
    <location>
        <begin position="221"/>
        <end position="242"/>
    </location>
</feature>
<dbReference type="GO" id="GO:0005789">
    <property type="term" value="C:endoplasmic reticulum membrane"/>
    <property type="evidence" value="ECO:0007669"/>
    <property type="project" value="UniProtKB-SubCell"/>
</dbReference>
<dbReference type="Proteomes" id="UP000613401">
    <property type="component" value="Unassembled WGS sequence"/>
</dbReference>
<dbReference type="PANTHER" id="PTHR32075">
    <property type="entry name" value="ISWI CHROMATIN-REMODELING COMPLEX SUBUNIT YPL216W-RELATED"/>
    <property type="match status" value="1"/>
</dbReference>
<evidence type="ECO:0000256" key="6">
    <source>
        <dbReference type="ARBA" id="ARBA00022679"/>
    </source>
</evidence>
<dbReference type="InterPro" id="IPR013136">
    <property type="entry name" value="WSTF_Acf1_Cbp146"/>
</dbReference>
<dbReference type="GO" id="GO:0031509">
    <property type="term" value="P:subtelomeric heterochromatin formation"/>
    <property type="evidence" value="ECO:0007669"/>
    <property type="project" value="TreeGrafter"/>
</dbReference>
<dbReference type="Pfam" id="PF15612">
    <property type="entry name" value="WHIM1"/>
    <property type="match status" value="1"/>
</dbReference>
<dbReference type="GO" id="GO:0000785">
    <property type="term" value="C:chromatin"/>
    <property type="evidence" value="ECO:0007669"/>
    <property type="project" value="UniProtKB-ARBA"/>
</dbReference>
<evidence type="ECO:0000256" key="5">
    <source>
        <dbReference type="ARBA" id="ARBA00022676"/>
    </source>
</evidence>
<keyword evidence="19" id="KW-1185">Reference proteome</keyword>
<feature type="domain" description="DDT" evidence="16">
    <location>
        <begin position="932"/>
        <end position="995"/>
    </location>
</feature>
<dbReference type="GO" id="GO:0000781">
    <property type="term" value="C:chromosome, telomeric region"/>
    <property type="evidence" value="ECO:0007669"/>
    <property type="project" value="GOC"/>
</dbReference>
<feature type="domain" description="WAC" evidence="17">
    <location>
        <begin position="562"/>
        <end position="671"/>
    </location>
</feature>
<evidence type="ECO:0000313" key="19">
    <source>
        <dbReference type="Proteomes" id="UP000613401"/>
    </source>
</evidence>
<evidence type="ECO:0000256" key="13">
    <source>
        <dbReference type="PROSITE-ProRule" id="PRU00475"/>
    </source>
</evidence>
<evidence type="ECO:0000256" key="14">
    <source>
        <dbReference type="SAM" id="MobiDB-lite"/>
    </source>
</evidence>
<feature type="transmembrane region" description="Helical" evidence="15">
    <location>
        <begin position="190"/>
        <end position="209"/>
    </location>
</feature>
<evidence type="ECO:0000259" key="16">
    <source>
        <dbReference type="PROSITE" id="PS50827"/>
    </source>
</evidence>
<feature type="transmembrane region" description="Helical" evidence="15">
    <location>
        <begin position="477"/>
        <end position="498"/>
    </location>
</feature>
<dbReference type="GO" id="GO:0016758">
    <property type="term" value="F:hexosyltransferase activity"/>
    <property type="evidence" value="ECO:0007669"/>
    <property type="project" value="InterPro"/>
</dbReference>
<dbReference type="EMBL" id="WVTB01000077">
    <property type="protein sequence ID" value="KAF3800291.1"/>
    <property type="molecule type" value="Genomic_DNA"/>
</dbReference>
<gene>
    <name evidence="18" type="ORF">GCG54_00007738</name>
</gene>
<dbReference type="InterPro" id="IPR018501">
    <property type="entry name" value="DDT_dom"/>
</dbReference>
<evidence type="ECO:0000256" key="2">
    <source>
        <dbReference type="ARBA" id="ARBA00004477"/>
    </source>
</evidence>
<dbReference type="Pfam" id="PF15613">
    <property type="entry name" value="WSD"/>
    <property type="match status" value="1"/>
</dbReference>
<comment type="pathway">
    <text evidence="3">Protein modification; protein glycosylation.</text>
</comment>
<dbReference type="RefSeq" id="XP_045259451.1">
    <property type="nucleotide sequence ID" value="XM_045407716.1"/>
</dbReference>
<dbReference type="PROSITE" id="PS50827">
    <property type="entry name" value="DDT"/>
    <property type="match status" value="1"/>
</dbReference>
<evidence type="ECO:0000256" key="12">
    <source>
        <dbReference type="ARBA" id="ARBA00023242"/>
    </source>
</evidence>
<feature type="region of interest" description="Disordered" evidence="14">
    <location>
        <begin position="781"/>
        <end position="839"/>
    </location>
</feature>
<dbReference type="GO" id="GO:0003700">
    <property type="term" value="F:DNA-binding transcription factor activity"/>
    <property type="evidence" value="ECO:0007669"/>
    <property type="project" value="InterPro"/>
</dbReference>
<sequence>MAESYPTLSQCALVAGALKVLLFPAYKSTDFEVHRNWLAITNSLPLSKWYYEKTSEWTLDYPPFFAYFEWVMSQVAKLVDPAMLKVYNLEYDSWQTVYFQRWTVIISELVLVYALQRFIETATGGTRRAAQAAAISILLSPGLLIIDHIHFQYNGAMYGVLILSLVLARSKSGLLGSGLVFAALLCMKHIYLYLAPAYFVFLLRAYCLSPKSMFRIQFFNCIKLGGGIAAIFGAAFGPFAALNQIPQMMSRLFPFSRGLCHAYWAPNVWALYSFADRVLIYVAPRLNLPVKAEAINSVTRGLVGDTAFAVLPEISPRTCFALTLFFQVLPLIKLFFQAQTPLPWDSFIGAVTLCGYASFLFGWHVHEKAILLVIIPFSLIALKDRRYLSAFRPLAVAGHVSLFPLLFTSAEFPIKTVYTIFWLILFLLTFDRLAPASRKARFFLLDRFSTLYIAVSIPLILYCSLLHQIVFGKRYEFLPLMFTSSYCAVGVVGSWLGFMPRCAFGPRLLDHAIVAHRHHGMDPVLFKRKPVQFLPPKDIKDDNAEVRKLNFTDDATNTDVSPQVWHIPQTGEVFAHYEDYLTRMDFYKQRRFICQITGHSGLTFFEALKSELAGAEEVEQAFPEALKGPVLRRVQFQTVSRIDTLVDMVFEEFRADYYPGEAVTVSTADGERLQGVVREKTRFGGKVLPDGTLTPPYTRYTVSLDERPGAEAVVDDDHIWRDRKIFTKSVLRSFIKKTVTREAWNGAPWLVKQDYAAQYHIDSRVPAHLRYDTKLMERKQIQAQKRANQPHGQEANGANGVNGAMQNGPARLPELKPAPKNQKGKLQHQSPDFDGKGSQGMLAGHEGVFQAPPHKNPFQLPLNFRNQQMQHPMAAPEVPPPPPPPKYPIEDLQVPMREGVVRPPLSFFCKDPPAETDDATKGSAGLQDKISMESVGLFLETWDTLNVYCEIFKLDSFTFDDFVEAMCAASEETTIQLFEEIHCAVLKQLVSAEADGGKVNVPLPEVEEEDDSEEEEEEEEKEPTPEPDRPPARATRSSLARAEAERLAAEARAAEKESENVEPEIKHRADEVLEDYDWIEELRKRNFANGGWERIIVGLLHQLSKDERHEKQCEDLLAQIVPPEVEQPTQDTVREQYANLDVNLRVQALQIICLLTTRTKAMRTYMEECSEQMTAFRKEKIDWQRQRKQALEELRVLNDQRKILLPDNMPPSPPPEAEKQDEDVKMADADDSIADAEDEVADSEEEGAPRRNIRRANDRAAERQRKREEEKKRKEKAEAAKVPKQSKQFIKVLKDITKKEEFIKKCEEEIAVIDNDLREADCGRTRVLGKDRFWNRYYWFERNGMPYGGLPDSSTAAAEYANGCIWVQGPDDLEREGYIDTDPEYQAEYKTKFDMTVPERKKLEEGTTSVYNARQWGFYSEPEHVDELLKWLDPRGFNELRLRKEIVAFKDKIVKHMENRKKYLASAEPEEKEEKKEKRRDSKRMSTRGRHHEPTPEPTNYRCLSWENTTAMEELGHLHSEPPPPPRPRKQTTKKRQAVEPSPSPEPAPKTRRRK</sequence>
<dbReference type="GeneID" id="69014881"/>
<dbReference type="Pfam" id="PF10537">
    <property type="entry name" value="WAC_Acf1_DNA_bd"/>
    <property type="match status" value="1"/>
</dbReference>
<comment type="subcellular location">
    <subcellularLocation>
        <location evidence="2">Endoplasmic reticulum membrane</location>
        <topology evidence="2">Multi-pass membrane protein</topology>
    </subcellularLocation>
    <subcellularLocation>
        <location evidence="1 13">Nucleus</location>
    </subcellularLocation>
</comment>
<dbReference type="Pfam" id="PF02791">
    <property type="entry name" value="DDT"/>
    <property type="match status" value="1"/>
</dbReference>
<feature type="compositionally biased region" description="Basic and acidic residues" evidence="14">
    <location>
        <begin position="1255"/>
        <end position="1281"/>
    </location>
</feature>
<feature type="transmembrane region" description="Helical" evidence="15">
    <location>
        <begin position="412"/>
        <end position="430"/>
    </location>
</feature>
<organism evidence="18 19">
    <name type="scientific">Colletotrichum gloeosporioides</name>
    <name type="common">Anthracnose fungus</name>
    <name type="synonym">Glomerella cingulata</name>
    <dbReference type="NCBI Taxonomy" id="474922"/>
    <lineage>
        <taxon>Eukaryota</taxon>
        <taxon>Fungi</taxon>
        <taxon>Dikarya</taxon>
        <taxon>Ascomycota</taxon>
        <taxon>Pezizomycotina</taxon>
        <taxon>Sordariomycetes</taxon>
        <taxon>Hypocreomycetidae</taxon>
        <taxon>Glomerellales</taxon>
        <taxon>Glomerellaceae</taxon>
        <taxon>Colletotrichum</taxon>
        <taxon>Colletotrichum gloeosporioides species complex</taxon>
    </lineage>
</organism>
<proteinExistence type="inferred from homology"/>
<feature type="compositionally biased region" description="Basic residues" evidence="14">
    <location>
        <begin position="1527"/>
        <end position="1536"/>
    </location>
</feature>
<evidence type="ECO:0000313" key="18">
    <source>
        <dbReference type="EMBL" id="KAF3800291.1"/>
    </source>
</evidence>
<feature type="compositionally biased region" description="Low complexity" evidence="14">
    <location>
        <begin position="1032"/>
        <end position="1041"/>
    </location>
</feature>
<evidence type="ECO:0000259" key="17">
    <source>
        <dbReference type="PROSITE" id="PS51136"/>
    </source>
</evidence>
<keyword evidence="9 15" id="KW-1133">Transmembrane helix</keyword>
<reference evidence="18" key="2">
    <citation type="submission" date="2020-03" db="EMBL/GenBank/DDBJ databases">
        <authorList>
            <person name="Fu F.-F."/>
            <person name="Chen J."/>
        </authorList>
    </citation>
    <scope>NUCLEOTIDE SEQUENCE</scope>
    <source>
        <strain evidence="18">Lc1</strain>
    </source>
</reference>
<dbReference type="InterPro" id="IPR004827">
    <property type="entry name" value="bZIP"/>
</dbReference>
<keyword evidence="12 13" id="KW-0539">Nucleus</keyword>
<dbReference type="InterPro" id="IPR004856">
    <property type="entry name" value="Glyco_trans_ALG6/ALG8"/>
</dbReference>
<evidence type="ECO:0000256" key="11">
    <source>
        <dbReference type="ARBA" id="ARBA00023136"/>
    </source>
</evidence>
<evidence type="ECO:0000256" key="3">
    <source>
        <dbReference type="ARBA" id="ARBA00004922"/>
    </source>
</evidence>
<keyword evidence="11 15" id="KW-0472">Membrane</keyword>
<feature type="transmembrane region" description="Helical" evidence="15">
    <location>
        <begin position="128"/>
        <end position="146"/>
    </location>
</feature>
<reference evidence="18" key="1">
    <citation type="journal article" date="2020" name="Phytopathology">
        <title>Genome sequence and comparative analysis of Colletotrichum gloeosporioides isolated from Liriodendron leaves.</title>
        <authorList>
            <person name="Fu F.F."/>
            <person name="Hao Z."/>
            <person name="Wang P."/>
            <person name="Lu Y."/>
            <person name="Xue L.J."/>
            <person name="Wei G."/>
            <person name="Tian Y."/>
            <person name="Baishi H."/>
            <person name="Xu H."/>
            <person name="Shi J."/>
            <person name="Cheng T."/>
            <person name="Wang G."/>
            <person name="Yi Y."/>
            <person name="Chen J."/>
        </authorList>
    </citation>
    <scope>NUCLEOTIDE SEQUENCE</scope>
    <source>
        <strain evidence="18">Lc1</strain>
    </source>
</reference>
<feature type="compositionally biased region" description="Basic and acidic residues" evidence="14">
    <location>
        <begin position="1022"/>
        <end position="1031"/>
    </location>
</feature>
<feature type="compositionally biased region" description="Basic and acidic residues" evidence="14">
    <location>
        <begin position="1216"/>
        <end position="1228"/>
    </location>
</feature>
<feature type="compositionally biased region" description="Acidic residues" evidence="14">
    <location>
        <begin position="1005"/>
        <end position="1021"/>
    </location>
</feature>
<name>A0A8H4CAA8_COLGL</name>
<keyword evidence="7 15" id="KW-0812">Transmembrane</keyword>
<keyword evidence="8" id="KW-0256">Endoplasmic reticulum</keyword>
<feature type="region of interest" description="Disordered" evidence="14">
    <location>
        <begin position="1202"/>
        <end position="1282"/>
    </location>
</feature>
<dbReference type="InterPro" id="IPR028941">
    <property type="entry name" value="WHIM2_dom"/>
</dbReference>
<dbReference type="PROSITE" id="PS51136">
    <property type="entry name" value="WAC"/>
    <property type="match status" value="1"/>
</dbReference>
<evidence type="ECO:0000256" key="10">
    <source>
        <dbReference type="ARBA" id="ARBA00023054"/>
    </source>
</evidence>
<comment type="similarity">
    <text evidence="4">Belongs to the ALG6/ALG8 glucosyltransferase family.</text>
</comment>
<dbReference type="GO" id="GO:0005634">
    <property type="term" value="C:nucleus"/>
    <property type="evidence" value="ECO:0007669"/>
    <property type="project" value="UniProtKB-SubCell"/>
</dbReference>
<feature type="compositionally biased region" description="Acidic residues" evidence="14">
    <location>
        <begin position="1229"/>
        <end position="1246"/>
    </location>
</feature>
<evidence type="ECO:0000256" key="7">
    <source>
        <dbReference type="ARBA" id="ARBA00022692"/>
    </source>
</evidence>
<keyword evidence="5" id="KW-0328">Glycosyltransferase</keyword>
<evidence type="ECO:0000256" key="1">
    <source>
        <dbReference type="ARBA" id="ARBA00004123"/>
    </source>
</evidence>
<feature type="region of interest" description="Disordered" evidence="14">
    <location>
        <begin position="1464"/>
        <end position="1555"/>
    </location>
</feature>
<dbReference type="Pfam" id="PF03155">
    <property type="entry name" value="Alg6_Alg8"/>
    <property type="match status" value="1"/>
</dbReference>
<evidence type="ECO:0000256" key="15">
    <source>
        <dbReference type="SAM" id="Phobius"/>
    </source>
</evidence>
<dbReference type="UniPathway" id="UPA00378"/>
<feature type="compositionally biased region" description="Basic and acidic residues" evidence="14">
    <location>
        <begin position="1472"/>
        <end position="1484"/>
    </location>
</feature>
<keyword evidence="6 18" id="KW-0808">Transferase</keyword>
<feature type="compositionally biased region" description="Polar residues" evidence="14">
    <location>
        <begin position="781"/>
        <end position="791"/>
    </location>
</feature>
<dbReference type="PANTHER" id="PTHR32075:SF6">
    <property type="entry name" value="ISWI CHROMATIN-REMODELING COMPLEX SUBUNIT YPL216W-RELATED"/>
    <property type="match status" value="1"/>
</dbReference>
<feature type="transmembrane region" description="Helical" evidence="15">
    <location>
        <begin position="451"/>
        <end position="471"/>
    </location>
</feature>
<comment type="caution">
    <text evidence="18">The sequence shown here is derived from an EMBL/GenBank/DDBJ whole genome shotgun (WGS) entry which is preliminary data.</text>
</comment>
<feature type="region of interest" description="Disordered" evidence="14">
    <location>
        <begin position="998"/>
        <end position="1063"/>
    </location>
</feature>
<dbReference type="PROSITE" id="PS00036">
    <property type="entry name" value="BZIP_BASIC"/>
    <property type="match status" value="1"/>
</dbReference>
<protein>
    <submittedName>
        <fullName evidence="18">Dolichyl pyrophosphate Glc1Man9GlcNAc2 alpha-1 3-glucosyltransferase</fullName>
    </submittedName>
</protein>
<dbReference type="InterPro" id="IPR028942">
    <property type="entry name" value="WHIM1_dom"/>
</dbReference>
<feature type="transmembrane region" description="Helical" evidence="15">
    <location>
        <begin position="98"/>
        <end position="116"/>
    </location>
</feature>
<evidence type="ECO:0000256" key="8">
    <source>
        <dbReference type="ARBA" id="ARBA00022824"/>
    </source>
</evidence>
<accession>A0A8H4CAA8</accession>
<evidence type="ECO:0000256" key="4">
    <source>
        <dbReference type="ARBA" id="ARBA00008715"/>
    </source>
</evidence>
<keyword evidence="10" id="KW-0175">Coiled coil</keyword>
<evidence type="ECO:0000256" key="9">
    <source>
        <dbReference type="ARBA" id="ARBA00022989"/>
    </source>
</evidence>
<feature type="compositionally biased region" description="Basic and acidic residues" evidence="14">
    <location>
        <begin position="1042"/>
        <end position="1063"/>
    </location>
</feature>